<dbReference type="InterPro" id="IPR002575">
    <property type="entry name" value="Aminoglycoside_PTrfase"/>
</dbReference>
<dbReference type="PANTHER" id="PTHR21310:SF15">
    <property type="entry name" value="AMINOGLYCOSIDE PHOSPHOTRANSFERASE DOMAIN-CONTAINING PROTEIN"/>
    <property type="match status" value="1"/>
</dbReference>
<evidence type="ECO:0000259" key="2">
    <source>
        <dbReference type="Pfam" id="PF01636"/>
    </source>
</evidence>
<comment type="caution">
    <text evidence="3">The sequence shown here is derived from an EMBL/GenBank/DDBJ whole genome shotgun (WGS) entry which is preliminary data.</text>
</comment>
<accession>A0A369K0B9</accession>
<dbReference type="SUPFAM" id="SSF56112">
    <property type="entry name" value="Protein kinase-like (PK-like)"/>
    <property type="match status" value="1"/>
</dbReference>
<feature type="signal peptide" evidence="1">
    <location>
        <begin position="1"/>
        <end position="21"/>
    </location>
</feature>
<dbReference type="InParanoid" id="A0A369K0B9"/>
<protein>
    <recommendedName>
        <fullName evidence="2">Aminoglycoside phosphotransferase domain-containing protein</fullName>
    </recommendedName>
</protein>
<reference evidence="3" key="1">
    <citation type="submission" date="2018-04" db="EMBL/GenBank/DDBJ databases">
        <title>Whole genome sequencing of Hypsizygus marmoreus.</title>
        <authorList>
            <person name="Choi I.-G."/>
            <person name="Min B."/>
            <person name="Kim J.-G."/>
            <person name="Kim S."/>
            <person name="Oh Y.-L."/>
            <person name="Kong W.-S."/>
            <person name="Park H."/>
            <person name="Jeong J."/>
            <person name="Song E.-S."/>
        </authorList>
    </citation>
    <scope>NUCLEOTIDE SEQUENCE [LARGE SCALE GENOMIC DNA]</scope>
    <source>
        <strain evidence="3">51987-8</strain>
    </source>
</reference>
<name>A0A369K0B9_HYPMA</name>
<dbReference type="AlphaFoldDB" id="A0A369K0B9"/>
<evidence type="ECO:0000313" key="3">
    <source>
        <dbReference type="EMBL" id="RDB26910.1"/>
    </source>
</evidence>
<feature type="domain" description="Aminoglycoside phosphotransferase" evidence="2">
    <location>
        <begin position="222"/>
        <end position="421"/>
    </location>
</feature>
<keyword evidence="1" id="KW-0732">Signal</keyword>
<dbReference type="Gene3D" id="3.90.1200.10">
    <property type="match status" value="1"/>
</dbReference>
<dbReference type="InterPro" id="IPR011009">
    <property type="entry name" value="Kinase-like_dom_sf"/>
</dbReference>
<keyword evidence="4" id="KW-1185">Reference proteome</keyword>
<evidence type="ECO:0000313" key="4">
    <source>
        <dbReference type="Proteomes" id="UP000076154"/>
    </source>
</evidence>
<sequence length="519" mass="58318">MQLRPITFLALIAVASGRAASSIVLVAHPRGMRQTAGLSPYPPAEKKKEKGKEMLPSTLFLLSAATVTLAHPTQRDSETADNVLEARSPFGEEVRSPDAVPFITPPLSPCGVATVWTHTLHPVGAFSLTCYIDMAALMLNFWDSSGQKVIFDGNPPFFDDKGKDTPERRAILEAAELATGSAVMQTWKRAAEMNLTLEARLADGRHVIIRQRHRSDDEVQEAWSVTRFEGEIFLLQWLRRNTSIPVPTLFSIPEDRPRHTIAMEKLPGENIMDRLTFYSPADKERLMKSYANIVLELFKLNVPQMIGTTAPGVTRDEFKVVPIIGPYVTRSADSVFDTLEQYFGHLFQKKRLDVDHHLGEDEIQVTAAMTVLDKLEDLLQPLIQGVDPSLRRCILVHEDLHYANALADAEGDITAVIDWEFHALLPAILGVGYPSWWARDAIDDPRYAHKGYYWLCSQEDGQQLCDLYLSYVTERDAEYGRALTQGALLRGAVKWLKCQRPDHSAQRLARWMKVAFAEI</sequence>
<evidence type="ECO:0000256" key="1">
    <source>
        <dbReference type="SAM" id="SignalP"/>
    </source>
</evidence>
<dbReference type="InterPro" id="IPR051678">
    <property type="entry name" value="AGP_Transferase"/>
</dbReference>
<dbReference type="Pfam" id="PF01636">
    <property type="entry name" value="APH"/>
    <property type="match status" value="1"/>
</dbReference>
<dbReference type="PANTHER" id="PTHR21310">
    <property type="entry name" value="AMINOGLYCOSIDE PHOSPHOTRANSFERASE-RELATED-RELATED"/>
    <property type="match status" value="1"/>
</dbReference>
<gene>
    <name evidence="3" type="ORF">Hypma_004959</name>
</gene>
<proteinExistence type="predicted"/>
<dbReference type="Proteomes" id="UP000076154">
    <property type="component" value="Unassembled WGS sequence"/>
</dbReference>
<organism evidence="3 4">
    <name type="scientific">Hypsizygus marmoreus</name>
    <name type="common">White beech mushroom</name>
    <name type="synonym">Agaricus marmoreus</name>
    <dbReference type="NCBI Taxonomy" id="39966"/>
    <lineage>
        <taxon>Eukaryota</taxon>
        <taxon>Fungi</taxon>
        <taxon>Dikarya</taxon>
        <taxon>Basidiomycota</taxon>
        <taxon>Agaricomycotina</taxon>
        <taxon>Agaricomycetes</taxon>
        <taxon>Agaricomycetidae</taxon>
        <taxon>Agaricales</taxon>
        <taxon>Tricholomatineae</taxon>
        <taxon>Lyophyllaceae</taxon>
        <taxon>Hypsizygus</taxon>
    </lineage>
</organism>
<feature type="chain" id="PRO_5017035283" description="Aminoglycoside phosphotransferase domain-containing protein" evidence="1">
    <location>
        <begin position="22"/>
        <end position="519"/>
    </location>
</feature>
<dbReference type="EMBL" id="LUEZ02000021">
    <property type="protein sequence ID" value="RDB26910.1"/>
    <property type="molecule type" value="Genomic_DNA"/>
</dbReference>
<dbReference type="OrthoDB" id="10003767at2759"/>